<sequence length="167" mass="18000">MKCVPGTSSSAPLLAILASPPSETSGARTLARVDLAAGLAGCDGYVVGNLFAQATADVVEISSVGANPTHWMSARLLLEPLLLQSTNVLFAWGKSEPTGLAREFHRSQVNWLKSKTSEISATVWMVGDEPRHPSRWQRYTAARHPQMAFKDALRLALQVDMAQQVGT</sequence>
<dbReference type="AlphaFoldDB" id="A0A6L9XXC2"/>
<keyword evidence="2" id="KW-1185">Reference proteome</keyword>
<proteinExistence type="predicted"/>
<protein>
    <submittedName>
        <fullName evidence="1">DUF1643 domain-containing protein</fullName>
    </submittedName>
</protein>
<dbReference type="RefSeq" id="WP_163289219.1">
    <property type="nucleotide sequence ID" value="NZ_JAAGWY010000002.1"/>
</dbReference>
<comment type="caution">
    <text evidence="1">The sequence shown here is derived from an EMBL/GenBank/DDBJ whole genome shotgun (WGS) entry which is preliminary data.</text>
</comment>
<dbReference type="Pfam" id="PF07799">
    <property type="entry name" value="DUF1643"/>
    <property type="match status" value="1"/>
</dbReference>
<reference evidence="1 2" key="1">
    <citation type="journal article" date="2014" name="J. Microbiol.">
        <title>Diaminobutyricibacter tongyongensis gen. nov., sp. nov. and Homoserinibacter gongjuensis gen. nov., sp. nov. belong to the family Microbacteriaceae.</title>
        <authorList>
            <person name="Kim S.J."/>
            <person name="Ahn J.H."/>
            <person name="Weon H.Y."/>
            <person name="Hamada M."/>
            <person name="Suzuki K."/>
            <person name="Kwon S.W."/>
        </authorList>
    </citation>
    <scope>NUCLEOTIDE SEQUENCE [LARGE SCALE GENOMIC DNA]</scope>
    <source>
        <strain evidence="1 2">NBRC 108724</strain>
    </source>
</reference>
<gene>
    <name evidence="1" type="ORF">G3T36_08220</name>
</gene>
<accession>A0A6L9XXC2</accession>
<name>A0A6L9XXC2_9MICO</name>
<dbReference type="InterPro" id="IPR012441">
    <property type="entry name" value="DUF1643"/>
</dbReference>
<evidence type="ECO:0000313" key="1">
    <source>
        <dbReference type="EMBL" id="NEN05857.1"/>
    </source>
</evidence>
<dbReference type="Proteomes" id="UP000474967">
    <property type="component" value="Unassembled WGS sequence"/>
</dbReference>
<evidence type="ECO:0000313" key="2">
    <source>
        <dbReference type="Proteomes" id="UP000474967"/>
    </source>
</evidence>
<organism evidence="1 2">
    <name type="scientific">Leifsonia tongyongensis</name>
    <dbReference type="NCBI Taxonomy" id="1268043"/>
    <lineage>
        <taxon>Bacteria</taxon>
        <taxon>Bacillati</taxon>
        <taxon>Actinomycetota</taxon>
        <taxon>Actinomycetes</taxon>
        <taxon>Micrococcales</taxon>
        <taxon>Microbacteriaceae</taxon>
        <taxon>Leifsonia</taxon>
    </lineage>
</organism>
<dbReference type="EMBL" id="JAAGWY010000002">
    <property type="protein sequence ID" value="NEN05857.1"/>
    <property type="molecule type" value="Genomic_DNA"/>
</dbReference>